<dbReference type="InterPro" id="IPR035965">
    <property type="entry name" value="PAS-like_dom_sf"/>
</dbReference>
<dbReference type="NCBIfam" id="TIGR00229">
    <property type="entry name" value="sensory_box"/>
    <property type="match status" value="3"/>
</dbReference>
<dbReference type="SMART" id="SM00091">
    <property type="entry name" value="PAS"/>
    <property type="match status" value="4"/>
</dbReference>
<evidence type="ECO:0000256" key="4">
    <source>
        <dbReference type="ARBA" id="ARBA00022679"/>
    </source>
</evidence>
<dbReference type="PROSITE" id="PS50113">
    <property type="entry name" value="PAC"/>
    <property type="match status" value="1"/>
</dbReference>
<evidence type="ECO:0000313" key="14">
    <source>
        <dbReference type="EMBL" id="MBD8050459.1"/>
    </source>
</evidence>
<dbReference type="PROSITE" id="PS50109">
    <property type="entry name" value="HIS_KIN"/>
    <property type="match status" value="1"/>
</dbReference>
<dbReference type="GO" id="GO:0006355">
    <property type="term" value="P:regulation of DNA-templated transcription"/>
    <property type="evidence" value="ECO:0007669"/>
    <property type="project" value="InterPro"/>
</dbReference>
<evidence type="ECO:0000313" key="15">
    <source>
        <dbReference type="Proteomes" id="UP000647424"/>
    </source>
</evidence>
<dbReference type="PANTHER" id="PTHR43065">
    <property type="entry name" value="SENSOR HISTIDINE KINASE"/>
    <property type="match status" value="1"/>
</dbReference>
<dbReference type="InterPro" id="IPR003594">
    <property type="entry name" value="HATPase_dom"/>
</dbReference>
<evidence type="ECO:0000259" key="11">
    <source>
        <dbReference type="PROSITE" id="PS50109"/>
    </source>
</evidence>
<dbReference type="SUPFAM" id="SSF55874">
    <property type="entry name" value="ATPase domain of HSP90 chaperone/DNA topoisomerase II/histidine kinase"/>
    <property type="match status" value="1"/>
</dbReference>
<dbReference type="CDD" id="cd00082">
    <property type="entry name" value="HisKA"/>
    <property type="match status" value="1"/>
</dbReference>
<dbReference type="RefSeq" id="WP_191818970.1">
    <property type="nucleotide sequence ID" value="NZ_JACYFT010000002.1"/>
</dbReference>
<evidence type="ECO:0000256" key="7">
    <source>
        <dbReference type="ARBA" id="ARBA00022840"/>
    </source>
</evidence>
<dbReference type="InterPro" id="IPR036097">
    <property type="entry name" value="HisK_dim/P_sf"/>
</dbReference>
<feature type="transmembrane region" description="Helical" evidence="10">
    <location>
        <begin position="196"/>
        <end position="214"/>
    </location>
</feature>
<dbReference type="PRINTS" id="PR00344">
    <property type="entry name" value="BCTRLSENSOR"/>
</dbReference>
<evidence type="ECO:0000256" key="10">
    <source>
        <dbReference type="SAM" id="Phobius"/>
    </source>
</evidence>
<evidence type="ECO:0000259" key="13">
    <source>
        <dbReference type="PROSITE" id="PS50113"/>
    </source>
</evidence>
<dbReference type="GO" id="GO:0005524">
    <property type="term" value="F:ATP binding"/>
    <property type="evidence" value="ECO:0007669"/>
    <property type="project" value="UniProtKB-KW"/>
</dbReference>
<feature type="domain" description="PAS" evidence="12">
    <location>
        <begin position="552"/>
        <end position="622"/>
    </location>
</feature>
<dbReference type="SUPFAM" id="SSF55785">
    <property type="entry name" value="PYP-like sensor domain (PAS domain)"/>
    <property type="match status" value="3"/>
</dbReference>
<dbReference type="InterPro" id="IPR005467">
    <property type="entry name" value="His_kinase_dom"/>
</dbReference>
<comment type="catalytic activity">
    <reaction evidence="1">
        <text>ATP + protein L-histidine = ADP + protein N-phospho-L-histidine.</text>
        <dbReference type="EC" id="2.7.13.3"/>
    </reaction>
</comment>
<dbReference type="InterPro" id="IPR004358">
    <property type="entry name" value="Sig_transdc_His_kin-like_C"/>
</dbReference>
<dbReference type="SMART" id="SM00387">
    <property type="entry name" value="HATPase_c"/>
    <property type="match status" value="1"/>
</dbReference>
<feature type="domain" description="PAS" evidence="12">
    <location>
        <begin position="742"/>
        <end position="789"/>
    </location>
</feature>
<feature type="domain" description="PAS" evidence="12">
    <location>
        <begin position="476"/>
        <end position="545"/>
    </location>
</feature>
<dbReference type="EMBL" id="JACYFT010000002">
    <property type="protein sequence ID" value="MBD8050459.1"/>
    <property type="molecule type" value="Genomic_DNA"/>
</dbReference>
<keyword evidence="6" id="KW-0418">Kinase</keyword>
<gene>
    <name evidence="14" type="ORF">IC609_07875</name>
</gene>
<feature type="domain" description="Histidine kinase" evidence="11">
    <location>
        <begin position="1018"/>
        <end position="1236"/>
    </location>
</feature>
<keyword evidence="10" id="KW-0812">Transmembrane</keyword>
<feature type="coiled-coil region" evidence="9">
    <location>
        <begin position="249"/>
        <end position="276"/>
    </location>
</feature>
<dbReference type="GO" id="GO:0000155">
    <property type="term" value="F:phosphorelay sensor kinase activity"/>
    <property type="evidence" value="ECO:0007669"/>
    <property type="project" value="InterPro"/>
</dbReference>
<dbReference type="PROSITE" id="PS50112">
    <property type="entry name" value="PAS"/>
    <property type="match status" value="3"/>
</dbReference>
<sequence>MNKLFKNPTFTFGGALRWMRAGLLMLTVALAYLAGSRMHALEASIAQIHDKSIVSLEKIQSMQQSLQDFGEALTTSTVSPATLERLARKMQAAQLAHERIHGASAKGGIEPELQRARDGYASAYGQWQRDIQQRLGDMREANSPSPSKYEEIITSHARHGATLSATLDALVTQNLAQAHQDFDQIHTTQQRMALQFYALLGFIMVLVALSWRWLTQGIRTLIGGEPQYLVGVTHRIVHGQLDQPIMVDADDQTSALANIQAIAENLKENQDQHRHRLWIDEGLALINETVRNENSTSQLATEISRKMADYLPSQTCALYGFAFGVVDDSMIQRQKLVLLGSASHDPVPLPAELPLPSQLLKKAAGQDRMLRNQDLPPNCLQALGTSAIESSPHFLIIPFQFKSQVRGIFVAKSRKPLPDHVAELLLPGLVAVGVAYDSAQNRENLLASLMDSHRLTNQLQENQEKLQESQKSIEQQIQYVNGLFSSMQSGLIVVDDLGNIRDCNIALLKLAGLSRQEVIGQHSDILFDDDQDRLSQFLKSLSNSLLRLELMEPGSYLNLLNQTPLACIQMDEGGRIQFANSRSNQITGYFGDELIGQPFSVLFPAPFAEQQAQLLQGYLSSQDDRKTGYSGLVYLQSKSGQQVAVELGLVNHSAGAKRTVLAFIRNQFDLPWSVTITTTLNRLVHDDDESVVTLLKNKNGPSTPVRISSSIMFSTRGIAEQTVINVHDVSSLIHKNEQIKLQHSLLEKTMDAMHDGVLRIDRSGALLSANPKALELLGYAKVHVLGHTLSALLPAHDQPLQLDHWVPEYHADVVQRLYDSDPTHFWQRLSEMPYPVLGFDGSERVKFTNAASQALLAYENQGLHGHHLLSILSKSSLDELPQPVSLHSLTTQVTEAKVLQWLKSDQTAATENTRFFTVNTETELWVIACLGNSVEEVKAQAMRAVQNVEWTIEQQHGLKVPVVLTAAPMRDNEGYITGAVITMSDIREIKEKENENLRMVKKMEQSQRLDALGQLAAGVAHDFNNLLGMIQNHAELVEMKIGEGSHVAKNLSAIMQATTRARDIVVKLNGLGRERPPEEEEENQSTFDLAPVIEETKSLLQASLKGIEIAIEPKTPDAADVKLHGQSGNLQQVLVNLCVNASHAIGENRHGRITITASRPTEKTVSVAVIDNGSGIPPETLPRIFEPFFTTKEVGKGTGLGLAMVRSIITRMGGTIECQSELGVGTHFIVTLPCSG</sequence>
<dbReference type="AlphaFoldDB" id="A0A927FFI7"/>
<evidence type="ECO:0000256" key="6">
    <source>
        <dbReference type="ARBA" id="ARBA00022777"/>
    </source>
</evidence>
<dbReference type="Pfam" id="PF02518">
    <property type="entry name" value="HATPase_c"/>
    <property type="match status" value="1"/>
</dbReference>
<dbReference type="InterPro" id="IPR000014">
    <property type="entry name" value="PAS"/>
</dbReference>
<evidence type="ECO:0000259" key="12">
    <source>
        <dbReference type="PROSITE" id="PS50112"/>
    </source>
</evidence>
<dbReference type="Pfam" id="PF13188">
    <property type="entry name" value="PAS_8"/>
    <property type="match status" value="1"/>
</dbReference>
<keyword evidence="7" id="KW-0067">ATP-binding</keyword>
<evidence type="ECO:0000256" key="3">
    <source>
        <dbReference type="ARBA" id="ARBA00022553"/>
    </source>
</evidence>
<evidence type="ECO:0000256" key="5">
    <source>
        <dbReference type="ARBA" id="ARBA00022741"/>
    </source>
</evidence>
<protein>
    <recommendedName>
        <fullName evidence="2">histidine kinase</fullName>
        <ecNumber evidence="2">2.7.13.3</ecNumber>
    </recommendedName>
</protein>
<dbReference type="CDD" id="cd00130">
    <property type="entry name" value="PAS"/>
    <property type="match status" value="3"/>
</dbReference>
<dbReference type="Gene3D" id="3.30.450.20">
    <property type="entry name" value="PAS domain"/>
    <property type="match status" value="4"/>
</dbReference>
<evidence type="ECO:0000256" key="2">
    <source>
        <dbReference type="ARBA" id="ARBA00012438"/>
    </source>
</evidence>
<keyword evidence="4" id="KW-0808">Transferase</keyword>
<dbReference type="InterPro" id="IPR003661">
    <property type="entry name" value="HisK_dim/P_dom"/>
</dbReference>
<feature type="domain" description="PAC" evidence="13">
    <location>
        <begin position="946"/>
        <end position="998"/>
    </location>
</feature>
<organism evidence="14 15">
    <name type="scientific">Limnohabitans radicicola</name>
    <dbReference type="NCBI Taxonomy" id="2771427"/>
    <lineage>
        <taxon>Bacteria</taxon>
        <taxon>Pseudomonadati</taxon>
        <taxon>Pseudomonadota</taxon>
        <taxon>Betaproteobacteria</taxon>
        <taxon>Burkholderiales</taxon>
        <taxon>Comamonadaceae</taxon>
        <taxon>Limnohabitans</taxon>
    </lineage>
</organism>
<name>A0A927FFI7_9BURK</name>
<dbReference type="SUPFAM" id="SSF47384">
    <property type="entry name" value="Homodimeric domain of signal transducing histidine kinase"/>
    <property type="match status" value="1"/>
</dbReference>
<keyword evidence="15" id="KW-1185">Reference proteome</keyword>
<dbReference type="Pfam" id="PF13426">
    <property type="entry name" value="PAS_9"/>
    <property type="match status" value="1"/>
</dbReference>
<reference evidence="14" key="1">
    <citation type="submission" date="2020-09" db="EMBL/GenBank/DDBJ databases">
        <title>Genome seq and assembly of Limnohabitants sp.</title>
        <authorList>
            <person name="Chhetri G."/>
        </authorList>
    </citation>
    <scope>NUCLEOTIDE SEQUENCE</scope>
    <source>
        <strain evidence="14">JUR4</strain>
    </source>
</reference>
<comment type="caution">
    <text evidence="14">The sequence shown here is derived from an EMBL/GenBank/DDBJ whole genome shotgun (WGS) entry which is preliminary data.</text>
</comment>
<accession>A0A927FFI7</accession>
<keyword evidence="8" id="KW-0902">Two-component regulatory system</keyword>
<proteinExistence type="predicted"/>
<dbReference type="Pfam" id="PF00989">
    <property type="entry name" value="PAS"/>
    <property type="match status" value="2"/>
</dbReference>
<dbReference type="InterPro" id="IPR013767">
    <property type="entry name" value="PAS_fold"/>
</dbReference>
<keyword evidence="3" id="KW-0597">Phosphoprotein</keyword>
<dbReference type="SMART" id="SM00388">
    <property type="entry name" value="HisKA"/>
    <property type="match status" value="1"/>
</dbReference>
<keyword evidence="9" id="KW-0175">Coiled coil</keyword>
<feature type="transmembrane region" description="Helical" evidence="10">
    <location>
        <begin position="15"/>
        <end position="34"/>
    </location>
</feature>
<dbReference type="Proteomes" id="UP000647424">
    <property type="component" value="Unassembled WGS sequence"/>
</dbReference>
<dbReference type="PANTHER" id="PTHR43065:SF42">
    <property type="entry name" value="TWO-COMPONENT SENSOR PPRA"/>
    <property type="match status" value="1"/>
</dbReference>
<dbReference type="Gene3D" id="3.30.565.10">
    <property type="entry name" value="Histidine kinase-like ATPase, C-terminal domain"/>
    <property type="match status" value="1"/>
</dbReference>
<keyword evidence="10" id="KW-0472">Membrane</keyword>
<keyword evidence="5" id="KW-0547">Nucleotide-binding</keyword>
<keyword evidence="10" id="KW-1133">Transmembrane helix</keyword>
<dbReference type="InterPro" id="IPR000700">
    <property type="entry name" value="PAS-assoc_C"/>
</dbReference>
<evidence type="ECO:0000256" key="8">
    <source>
        <dbReference type="ARBA" id="ARBA00023012"/>
    </source>
</evidence>
<dbReference type="EC" id="2.7.13.3" evidence="2"/>
<evidence type="ECO:0000256" key="9">
    <source>
        <dbReference type="SAM" id="Coils"/>
    </source>
</evidence>
<dbReference type="Gene3D" id="1.10.287.130">
    <property type="match status" value="1"/>
</dbReference>
<evidence type="ECO:0000256" key="1">
    <source>
        <dbReference type="ARBA" id="ARBA00000085"/>
    </source>
</evidence>
<dbReference type="InterPro" id="IPR036890">
    <property type="entry name" value="HATPase_C_sf"/>
</dbReference>